<dbReference type="PIRSF" id="PIRSF000847">
    <property type="entry name" value="Phos_ph_gly_syn"/>
    <property type="match status" value="1"/>
</dbReference>
<dbReference type="InterPro" id="IPR048254">
    <property type="entry name" value="CDP_ALCOHOL_P_TRANSF_CS"/>
</dbReference>
<evidence type="ECO:0000256" key="1">
    <source>
        <dbReference type="ARBA" id="ARBA00003973"/>
    </source>
</evidence>
<feature type="transmembrane region" description="Helical" evidence="14">
    <location>
        <begin position="78"/>
        <end position="103"/>
    </location>
</feature>
<evidence type="ECO:0000256" key="2">
    <source>
        <dbReference type="ARBA" id="ARBA00004141"/>
    </source>
</evidence>
<proteinExistence type="inferred from homology"/>
<reference evidence="15 18" key="2">
    <citation type="submission" date="2019-07" db="EMBL/GenBank/DDBJ databases">
        <title>Whole genome shotgun sequence of Alkalibacterium putridalgicola NBRC 103243.</title>
        <authorList>
            <person name="Hosoyama A."/>
            <person name="Uohara A."/>
            <person name="Ohji S."/>
            <person name="Ichikawa N."/>
        </authorList>
    </citation>
    <scope>NUCLEOTIDE SEQUENCE [LARGE SCALE GENOMIC DNA]</scope>
    <source>
        <strain evidence="15 18">NBRC 103243</strain>
    </source>
</reference>
<feature type="transmembrane region" description="Helical" evidence="14">
    <location>
        <begin position="124"/>
        <end position="146"/>
    </location>
</feature>
<dbReference type="UniPathway" id="UPA00084">
    <property type="reaction ID" value="UER00503"/>
</dbReference>
<evidence type="ECO:0000313" key="18">
    <source>
        <dbReference type="Proteomes" id="UP000321425"/>
    </source>
</evidence>
<dbReference type="GO" id="GO:0016020">
    <property type="term" value="C:membrane"/>
    <property type="evidence" value="ECO:0007669"/>
    <property type="project" value="UniProtKB-SubCell"/>
</dbReference>
<evidence type="ECO:0000256" key="12">
    <source>
        <dbReference type="ARBA" id="ARBA00033018"/>
    </source>
</evidence>
<evidence type="ECO:0000313" key="17">
    <source>
        <dbReference type="Proteomes" id="UP000198548"/>
    </source>
</evidence>
<dbReference type="GO" id="GO:0008444">
    <property type="term" value="F:CDP-diacylglycerol-glycerol-3-phosphate 3-phosphatidyltransferase activity"/>
    <property type="evidence" value="ECO:0007669"/>
    <property type="project" value="InterPro"/>
</dbReference>
<feature type="transmembrane region" description="Helical" evidence="14">
    <location>
        <begin position="152"/>
        <end position="173"/>
    </location>
</feature>
<evidence type="ECO:0000256" key="4">
    <source>
        <dbReference type="ARBA" id="ARBA00022516"/>
    </source>
</evidence>
<dbReference type="InterPro" id="IPR043130">
    <property type="entry name" value="CDP-OH_PTrfase_TM_dom"/>
</dbReference>
<evidence type="ECO:0000256" key="14">
    <source>
        <dbReference type="SAM" id="Phobius"/>
    </source>
</evidence>
<keyword evidence="9 14" id="KW-0472">Membrane</keyword>
<dbReference type="AlphaFoldDB" id="A0A1H7PYD1"/>
<comment type="similarity">
    <text evidence="3 13">Belongs to the CDP-alcohol phosphatidyltransferase class-I family.</text>
</comment>
<evidence type="ECO:0000313" key="15">
    <source>
        <dbReference type="EMBL" id="GEK88101.1"/>
    </source>
</evidence>
<keyword evidence="18" id="KW-1185">Reference proteome</keyword>
<name>A0A1H7PYD1_9LACT</name>
<reference evidence="16 17" key="1">
    <citation type="submission" date="2016-10" db="EMBL/GenBank/DDBJ databases">
        <authorList>
            <person name="de Groot N.N."/>
        </authorList>
    </citation>
    <scope>NUCLEOTIDE SEQUENCE [LARGE SCALE GENOMIC DNA]</scope>
    <source>
        <strain evidence="16 17">DSM 19182</strain>
    </source>
</reference>
<keyword evidence="10" id="KW-0594">Phospholipid biosynthesis</keyword>
<dbReference type="Pfam" id="PF01066">
    <property type="entry name" value="CDP-OH_P_transf"/>
    <property type="match status" value="1"/>
</dbReference>
<evidence type="ECO:0000256" key="9">
    <source>
        <dbReference type="ARBA" id="ARBA00023136"/>
    </source>
</evidence>
<evidence type="ECO:0000256" key="8">
    <source>
        <dbReference type="ARBA" id="ARBA00023098"/>
    </source>
</evidence>
<sequence>MAKRDWFTIPNLLSYFRLILIPFFVYYYVIADTQADYMLATGILLISGITDAADGFIARKFNQGTKIGQLLDPIADKLTQIAVVAVLMMKWRAFIFLFSLFLIKETYMTVQNIRLYRKDKRLDGAEWYGKIATIVFYLTMFIAVFFPNLSDVTVTSLVVLASAYQLLAFFYYARLFKQMHKG</sequence>
<gene>
    <name evidence="15" type="primary">pgsA</name>
    <name evidence="15" type="ORF">APU01nite_01400</name>
    <name evidence="16" type="ORF">SAMN04488100_10163</name>
</gene>
<dbReference type="Proteomes" id="UP000198548">
    <property type="component" value="Unassembled WGS sequence"/>
</dbReference>
<dbReference type="PROSITE" id="PS00379">
    <property type="entry name" value="CDP_ALCOHOL_P_TRANSF"/>
    <property type="match status" value="1"/>
</dbReference>
<keyword evidence="6 14" id="KW-0812">Transmembrane</keyword>
<dbReference type="InterPro" id="IPR000462">
    <property type="entry name" value="CDP-OH_P_trans"/>
</dbReference>
<dbReference type="InterPro" id="IPR050324">
    <property type="entry name" value="CDP-alcohol_PTase-I"/>
</dbReference>
<protein>
    <recommendedName>
        <fullName evidence="12">Phosphatidylglycerophosphate synthase</fullName>
    </recommendedName>
</protein>
<evidence type="ECO:0000256" key="6">
    <source>
        <dbReference type="ARBA" id="ARBA00022692"/>
    </source>
</evidence>
<dbReference type="RefSeq" id="WP_091485811.1">
    <property type="nucleotide sequence ID" value="NZ_BJUX01000001.1"/>
</dbReference>
<accession>A0A1H7PYD1</accession>
<keyword evidence="8" id="KW-0443">Lipid metabolism</keyword>
<dbReference type="Gene3D" id="1.20.120.1760">
    <property type="match status" value="1"/>
</dbReference>
<comment type="subcellular location">
    <subcellularLocation>
        <location evidence="2">Membrane</location>
        <topology evidence="2">Multi-pass membrane protein</topology>
    </subcellularLocation>
</comment>
<evidence type="ECO:0000256" key="11">
    <source>
        <dbReference type="ARBA" id="ARBA00023264"/>
    </source>
</evidence>
<dbReference type="PANTHER" id="PTHR14269:SF11">
    <property type="entry name" value="CDP-DIACYLGLYCEROL--GLYCEROL-3-PHOSPHATE 3-PHOSPHATIDYLTRANSFERASE"/>
    <property type="match status" value="1"/>
</dbReference>
<evidence type="ECO:0000256" key="13">
    <source>
        <dbReference type="RuleBase" id="RU003750"/>
    </source>
</evidence>
<keyword evidence="7 14" id="KW-1133">Transmembrane helix</keyword>
<evidence type="ECO:0000313" key="16">
    <source>
        <dbReference type="EMBL" id="SEL40921.1"/>
    </source>
</evidence>
<dbReference type="EMBL" id="BJUX01000001">
    <property type="protein sequence ID" value="GEK88101.1"/>
    <property type="molecule type" value="Genomic_DNA"/>
</dbReference>
<dbReference type="STRING" id="426703.SAMN04488100_10163"/>
<evidence type="ECO:0000256" key="5">
    <source>
        <dbReference type="ARBA" id="ARBA00022679"/>
    </source>
</evidence>
<organism evidence="16 17">
    <name type="scientific">Alkalibacterium putridalgicola</name>
    <dbReference type="NCBI Taxonomy" id="426703"/>
    <lineage>
        <taxon>Bacteria</taxon>
        <taxon>Bacillati</taxon>
        <taxon>Bacillota</taxon>
        <taxon>Bacilli</taxon>
        <taxon>Lactobacillales</taxon>
        <taxon>Carnobacteriaceae</taxon>
        <taxon>Alkalibacterium</taxon>
    </lineage>
</organism>
<evidence type="ECO:0000256" key="7">
    <source>
        <dbReference type="ARBA" id="ARBA00022989"/>
    </source>
</evidence>
<evidence type="ECO:0000256" key="10">
    <source>
        <dbReference type="ARBA" id="ARBA00023209"/>
    </source>
</evidence>
<dbReference type="GO" id="GO:0006655">
    <property type="term" value="P:phosphatidylglycerol biosynthetic process"/>
    <property type="evidence" value="ECO:0007669"/>
    <property type="project" value="UniProtKB-UniPathway"/>
</dbReference>
<dbReference type="Proteomes" id="UP000321425">
    <property type="component" value="Unassembled WGS sequence"/>
</dbReference>
<keyword evidence="11" id="KW-1208">Phospholipid metabolism</keyword>
<keyword evidence="4" id="KW-0444">Lipid biosynthesis</keyword>
<comment type="function">
    <text evidence="1">This protein catalyzes the committed step to the synthesis of the acidic phospholipids.</text>
</comment>
<feature type="transmembrane region" description="Helical" evidence="14">
    <location>
        <begin position="12"/>
        <end position="30"/>
    </location>
</feature>
<keyword evidence="5 13" id="KW-0808">Transferase</keyword>
<dbReference type="OrthoDB" id="9796672at2"/>
<dbReference type="InterPro" id="IPR004570">
    <property type="entry name" value="Phosphatidylglycerol_P_synth"/>
</dbReference>
<dbReference type="EMBL" id="FOBL01000001">
    <property type="protein sequence ID" value="SEL40921.1"/>
    <property type="molecule type" value="Genomic_DNA"/>
</dbReference>
<evidence type="ECO:0000256" key="3">
    <source>
        <dbReference type="ARBA" id="ARBA00010441"/>
    </source>
</evidence>
<dbReference type="PANTHER" id="PTHR14269">
    <property type="entry name" value="CDP-DIACYLGLYCEROL--GLYCEROL-3-PHOSPHATE 3-PHOSPHATIDYLTRANSFERASE-RELATED"/>
    <property type="match status" value="1"/>
</dbReference>